<proteinExistence type="predicted"/>
<evidence type="ECO:0000313" key="2">
    <source>
        <dbReference type="EMBL" id="AZQ44351.1"/>
    </source>
</evidence>
<accession>A0A3S9MYM3</accession>
<keyword evidence="1" id="KW-0732">Signal</keyword>
<evidence type="ECO:0000313" key="3">
    <source>
        <dbReference type="Proteomes" id="UP000279600"/>
    </source>
</evidence>
<keyword evidence="3" id="KW-1185">Reference proteome</keyword>
<reference evidence="2 3" key="1">
    <citation type="submission" date="2018-12" db="EMBL/GenBank/DDBJ databases">
        <title>Complete genome of Nonlabens sp. MJ115.</title>
        <authorList>
            <person name="Choi H.S."/>
            <person name="Jung J."/>
        </authorList>
    </citation>
    <scope>NUCLEOTIDE SEQUENCE [LARGE SCALE GENOMIC DNA]</scope>
    <source>
        <strain evidence="2 3">MJ115</strain>
    </source>
</reference>
<dbReference type="EMBL" id="CP034549">
    <property type="protein sequence ID" value="AZQ44351.1"/>
    <property type="molecule type" value="Genomic_DNA"/>
</dbReference>
<dbReference type="KEGG" id="noj:EJ995_08910"/>
<dbReference type="RefSeq" id="WP_126447707.1">
    <property type="nucleotide sequence ID" value="NZ_CP034549.1"/>
</dbReference>
<name>A0A3S9MYM3_9FLAO</name>
<protein>
    <submittedName>
        <fullName evidence="2">Uncharacterized protein</fullName>
    </submittedName>
</protein>
<dbReference type="OrthoDB" id="1187902at2"/>
<gene>
    <name evidence="2" type="ORF">EJ995_08910</name>
</gene>
<feature type="signal peptide" evidence="1">
    <location>
        <begin position="1"/>
        <end position="18"/>
    </location>
</feature>
<feature type="chain" id="PRO_5019531708" evidence="1">
    <location>
        <begin position="19"/>
        <end position="246"/>
    </location>
</feature>
<dbReference type="AlphaFoldDB" id="A0A3S9MYM3"/>
<organism evidence="2 3">
    <name type="scientific">Nonlabens ponticola</name>
    <dbReference type="NCBI Taxonomy" id="2496866"/>
    <lineage>
        <taxon>Bacteria</taxon>
        <taxon>Pseudomonadati</taxon>
        <taxon>Bacteroidota</taxon>
        <taxon>Flavobacteriia</taxon>
        <taxon>Flavobacteriales</taxon>
        <taxon>Flavobacteriaceae</taxon>
        <taxon>Nonlabens</taxon>
    </lineage>
</organism>
<evidence type="ECO:0000256" key="1">
    <source>
        <dbReference type="SAM" id="SignalP"/>
    </source>
</evidence>
<dbReference type="Proteomes" id="UP000279600">
    <property type="component" value="Chromosome"/>
</dbReference>
<sequence>MRKMLCLAALLVATLSSAQEAIEDELVKAAIQFLDIDENDLLRDKVAFDEYSSDRIIAVLPVISGRYEDCDYCYDIDNHTVIWNSQTKEFYTHYVKQNAWTSDALYLSSIEIDLSFQNINNYKTAFGLTYNYGGSSRIDPYHAVYLNLYYVENKKIVEILNSFKIEESHGHTDGSCENVSFEKSKIIFFTQLHTGNRFKPISLNSITTNYRYDENCDKEIIDRTSSFSEFLTYSEADKKYIVVKEQ</sequence>